<reference evidence="2" key="1">
    <citation type="journal article" date="2023" name="G3 (Bethesda)">
        <title>Genome assembly and association tests identify interacting loci associated with vigor, precocity, and sex in interspecific pistachio rootstocks.</title>
        <authorList>
            <person name="Palmer W."/>
            <person name="Jacygrad E."/>
            <person name="Sagayaradj S."/>
            <person name="Cavanaugh K."/>
            <person name="Han R."/>
            <person name="Bertier L."/>
            <person name="Beede B."/>
            <person name="Kafkas S."/>
            <person name="Golino D."/>
            <person name="Preece J."/>
            <person name="Michelmore R."/>
        </authorList>
    </citation>
    <scope>NUCLEOTIDE SEQUENCE [LARGE SCALE GENOMIC DNA]</scope>
</reference>
<protein>
    <submittedName>
        <fullName evidence="1">Uncharacterized protein</fullName>
    </submittedName>
</protein>
<keyword evidence="2" id="KW-1185">Reference proteome</keyword>
<dbReference type="EMBL" id="CM047908">
    <property type="protein sequence ID" value="KAJ0083000.1"/>
    <property type="molecule type" value="Genomic_DNA"/>
</dbReference>
<sequence>MASHHIFFFGLLALSFSLVLATDNNPLFDICVADPKGPVTASGPLCKDLKLVHENDFFFTGLHKPGNTSNPLGSKVTLLNAQQIPGLNSLGISFARIDFQPGGINPLHLHPRGSEILTVIEGTLEVGFVTSSPDYRLFTKVLQKGDVFVFPAGLVHYQKNPEHVPAVAYASLNSQNPGSILLANTAFGSTPKINTDILVKTFHLDKKLNKAATEEVTASGAVCKDLKLVHENDFFYTELHKPGNISSPLGSKVTLLNAQHIPGLNSLGISFARIDFRPGGINPLHLHPRGSEILTVIEGTLEVGFVTSSPEYRLFTKVLQKGDVFVFPIGLVHYQKNPKKVPAVAYASLNSQNPGSVQLANTVFGSTPEINTDILGEVFQLDKKVISHGQMKF</sequence>
<name>A0ACC1A658_9ROSI</name>
<accession>A0ACC1A658</accession>
<gene>
    <name evidence="1" type="ORF">Patl1_11442</name>
</gene>
<comment type="caution">
    <text evidence="1">The sequence shown here is derived from an EMBL/GenBank/DDBJ whole genome shotgun (WGS) entry which is preliminary data.</text>
</comment>
<proteinExistence type="predicted"/>
<evidence type="ECO:0000313" key="1">
    <source>
        <dbReference type="EMBL" id="KAJ0083000.1"/>
    </source>
</evidence>
<dbReference type="Proteomes" id="UP001164250">
    <property type="component" value="Chromosome 12"/>
</dbReference>
<evidence type="ECO:0000313" key="2">
    <source>
        <dbReference type="Proteomes" id="UP001164250"/>
    </source>
</evidence>
<organism evidence="1 2">
    <name type="scientific">Pistacia atlantica</name>
    <dbReference type="NCBI Taxonomy" id="434234"/>
    <lineage>
        <taxon>Eukaryota</taxon>
        <taxon>Viridiplantae</taxon>
        <taxon>Streptophyta</taxon>
        <taxon>Embryophyta</taxon>
        <taxon>Tracheophyta</taxon>
        <taxon>Spermatophyta</taxon>
        <taxon>Magnoliopsida</taxon>
        <taxon>eudicotyledons</taxon>
        <taxon>Gunneridae</taxon>
        <taxon>Pentapetalae</taxon>
        <taxon>rosids</taxon>
        <taxon>malvids</taxon>
        <taxon>Sapindales</taxon>
        <taxon>Anacardiaceae</taxon>
        <taxon>Pistacia</taxon>
    </lineage>
</organism>